<name>A0A0F9LQW7_9ZZZZ</name>
<sequence>MSTTAQEALDLAIHRSSLNNPDILPSAQMVRYIANAEKAAYMFAAKMNPEYFGSQGDSSVRAAYTDSWAINTTPGGIASVTKLEISAITGTVGTLVVGDKINLISYRWPQLELSPRAYIRGRILYAYNDELGDADINMITTIAVFYAQLPTGPTALATSLSIPDEWIDLIVLPLARNLALRDQRPEEVPSIDEEYKIVFSMFQQAVGMFEGGAVRPLASVPVATPLGAAGK</sequence>
<evidence type="ECO:0000313" key="1">
    <source>
        <dbReference type="EMBL" id="KKM89516.1"/>
    </source>
</evidence>
<dbReference type="EMBL" id="LAZR01006806">
    <property type="protein sequence ID" value="KKM89516.1"/>
    <property type="molecule type" value="Genomic_DNA"/>
</dbReference>
<protein>
    <submittedName>
        <fullName evidence="1">Uncharacterized protein</fullName>
    </submittedName>
</protein>
<proteinExistence type="predicted"/>
<reference evidence="1" key="1">
    <citation type="journal article" date="2015" name="Nature">
        <title>Complex archaea that bridge the gap between prokaryotes and eukaryotes.</title>
        <authorList>
            <person name="Spang A."/>
            <person name="Saw J.H."/>
            <person name="Jorgensen S.L."/>
            <person name="Zaremba-Niedzwiedzka K."/>
            <person name="Martijn J."/>
            <person name="Lind A.E."/>
            <person name="van Eijk R."/>
            <person name="Schleper C."/>
            <person name="Guy L."/>
            <person name="Ettema T.J."/>
        </authorList>
    </citation>
    <scope>NUCLEOTIDE SEQUENCE</scope>
</reference>
<gene>
    <name evidence="1" type="ORF">LCGC14_1247970</name>
</gene>
<accession>A0A0F9LQW7</accession>
<comment type="caution">
    <text evidence="1">The sequence shown here is derived from an EMBL/GenBank/DDBJ whole genome shotgun (WGS) entry which is preliminary data.</text>
</comment>
<dbReference type="AlphaFoldDB" id="A0A0F9LQW7"/>
<organism evidence="1">
    <name type="scientific">marine sediment metagenome</name>
    <dbReference type="NCBI Taxonomy" id="412755"/>
    <lineage>
        <taxon>unclassified sequences</taxon>
        <taxon>metagenomes</taxon>
        <taxon>ecological metagenomes</taxon>
    </lineage>
</organism>